<accession>A0A085U8S7</accession>
<keyword evidence="5" id="KW-0472">Membrane</keyword>
<dbReference type="PANTHER" id="PTHR33420:SF3">
    <property type="entry name" value="FIMBRIAL SUBUNIT ELFA"/>
    <property type="match status" value="1"/>
</dbReference>
<keyword evidence="4" id="KW-0281">Fimbrium</keyword>
<dbReference type="InterPro" id="IPR000259">
    <property type="entry name" value="Adhesion_dom_fimbrial"/>
</dbReference>
<dbReference type="EMBL" id="UHJG01000001">
    <property type="protein sequence ID" value="SUQ00765.1"/>
    <property type="molecule type" value="Genomic_DNA"/>
</dbReference>
<dbReference type="AlphaFoldDB" id="A0A085U8S7"/>
<reference evidence="7" key="1">
    <citation type="journal article" date="2015" name="Genome Announc.">
        <title>Complete Genome Sequence of Yersinia ruckeri Strain CSF007-82, Etiologic Agent of Red Mouth Disease in Salmonid Fish.</title>
        <authorList>
            <person name="Nelson M.C."/>
            <person name="LaPatra S.E."/>
            <person name="Welch T.J."/>
            <person name="Graf J."/>
        </authorList>
    </citation>
    <scope>NUCLEOTIDE SEQUENCE</scope>
    <source>
        <strain evidence="7">CSF007-82</strain>
    </source>
</reference>
<evidence type="ECO:0000256" key="2">
    <source>
        <dbReference type="ARBA" id="ARBA00006671"/>
    </source>
</evidence>
<dbReference type="STRING" id="29486.UGYR_10335"/>
<dbReference type="KEGG" id="yrb:UGYR_10335"/>
<dbReference type="Pfam" id="PF00419">
    <property type="entry name" value="Fimbrial"/>
    <property type="match status" value="1"/>
</dbReference>
<evidence type="ECO:0000313" key="8">
    <source>
        <dbReference type="EMBL" id="SUQ00765.1"/>
    </source>
</evidence>
<dbReference type="GO" id="GO:0009289">
    <property type="term" value="C:pilus"/>
    <property type="evidence" value="ECO:0007669"/>
    <property type="project" value="UniProtKB-SubCell"/>
</dbReference>
<dbReference type="SUPFAM" id="SSF49401">
    <property type="entry name" value="Bacterial adhesins"/>
    <property type="match status" value="1"/>
</dbReference>
<protein>
    <submittedName>
        <fullName evidence="8">Putative fimbrial subunit</fullName>
    </submittedName>
</protein>
<dbReference type="PATRIC" id="fig|29486.44.peg.1115"/>
<dbReference type="Proteomes" id="UP000255169">
    <property type="component" value="Unassembled WGS sequence"/>
</dbReference>
<feature type="domain" description="Fimbrial-type adhesion" evidence="6">
    <location>
        <begin position="179"/>
        <end position="308"/>
    </location>
</feature>
<evidence type="ECO:0000256" key="4">
    <source>
        <dbReference type="ARBA" id="ARBA00023263"/>
    </source>
</evidence>
<name>A0A085U8S7_YERRU</name>
<evidence type="ECO:0000256" key="5">
    <source>
        <dbReference type="SAM" id="Phobius"/>
    </source>
</evidence>
<gene>
    <name evidence="7" type="ORF">CSF007_0170</name>
    <name evidence="8" type="ORF">NCTC10476_02071</name>
</gene>
<dbReference type="RefSeq" id="WP_004718236.1">
    <property type="nucleotide sequence ID" value="NZ_CABIHT010000057.1"/>
</dbReference>
<keyword evidence="5" id="KW-1133">Transmembrane helix</keyword>
<dbReference type="Gene3D" id="2.60.40.3310">
    <property type="match status" value="1"/>
</dbReference>
<dbReference type="GeneID" id="66881234"/>
<dbReference type="PANTHER" id="PTHR33420">
    <property type="entry name" value="FIMBRIAL SUBUNIT ELFA-RELATED"/>
    <property type="match status" value="1"/>
</dbReference>
<evidence type="ECO:0000256" key="3">
    <source>
        <dbReference type="ARBA" id="ARBA00022729"/>
    </source>
</evidence>
<evidence type="ECO:0000313" key="7">
    <source>
        <dbReference type="EMBL" id="CEK25829.1"/>
    </source>
</evidence>
<dbReference type="InterPro" id="IPR036937">
    <property type="entry name" value="Adhesion_dom_fimbrial_sf"/>
</dbReference>
<dbReference type="OrthoDB" id="6480114at2"/>
<organism evidence="7">
    <name type="scientific">Yersinia ruckeri</name>
    <dbReference type="NCBI Taxonomy" id="29486"/>
    <lineage>
        <taxon>Bacteria</taxon>
        <taxon>Pseudomonadati</taxon>
        <taxon>Pseudomonadota</taxon>
        <taxon>Gammaproteobacteria</taxon>
        <taxon>Enterobacterales</taxon>
        <taxon>Yersiniaceae</taxon>
        <taxon>Yersinia</taxon>
    </lineage>
</organism>
<dbReference type="Gene3D" id="2.60.40.1090">
    <property type="entry name" value="Fimbrial-type adhesion domain"/>
    <property type="match status" value="1"/>
</dbReference>
<proteinExistence type="inferred from homology"/>
<evidence type="ECO:0000313" key="9">
    <source>
        <dbReference type="Proteomes" id="UP000255169"/>
    </source>
</evidence>
<dbReference type="eggNOG" id="COG3539">
    <property type="taxonomic scope" value="Bacteria"/>
</dbReference>
<dbReference type="InterPro" id="IPR008966">
    <property type="entry name" value="Adhesion_dom_sf"/>
</dbReference>
<reference evidence="8 9" key="2">
    <citation type="submission" date="2018-06" db="EMBL/GenBank/DDBJ databases">
        <authorList>
            <consortium name="Pathogen Informatics"/>
            <person name="Doyle S."/>
        </authorList>
    </citation>
    <scope>NUCLEOTIDE SEQUENCE [LARGE SCALE GENOMIC DNA]</scope>
    <source>
        <strain evidence="8 9">NCTC10476</strain>
    </source>
</reference>
<comment type="similarity">
    <text evidence="2">Belongs to the fimbrial protein family.</text>
</comment>
<feature type="transmembrane region" description="Helical" evidence="5">
    <location>
        <begin position="15"/>
        <end position="36"/>
    </location>
</feature>
<dbReference type="GO" id="GO:0043709">
    <property type="term" value="P:cell adhesion involved in single-species biofilm formation"/>
    <property type="evidence" value="ECO:0007669"/>
    <property type="project" value="TreeGrafter"/>
</dbReference>
<keyword evidence="3" id="KW-0732">Signal</keyword>
<sequence>MFLLVKVIFNNRDKYYLIVFIFLFFYSSSVFSAVPYCAAHNVAVSFGDISVRNDVSIGESFGEKVVVKSRIMCRHWHEMRMFVDSVAGAEYENRVFNTTIPGVGIRWETENENKVKQLMALGGVRGLSTKVTYKNTFSLIKTGDHVSGQSGNILINMKYKQYENIGGSLYSYNISAFSVREASCEVLTPRVNVPMGTILKSHFRGKNSTIGEQVFNIAVKCKGPAQASITWQGGDTNGVINADATSTAKGVDIQLWDGDHPLEFYKEITLGHIAGEIRLPYTAKYYQTSDRVSVGSINATATFTINYK</sequence>
<keyword evidence="9" id="KW-1185">Reference proteome</keyword>
<evidence type="ECO:0000259" key="6">
    <source>
        <dbReference type="Pfam" id="PF00419"/>
    </source>
</evidence>
<comment type="subcellular location">
    <subcellularLocation>
        <location evidence="1">Fimbrium</location>
    </subcellularLocation>
</comment>
<keyword evidence="5" id="KW-0812">Transmembrane</keyword>
<dbReference type="InterPro" id="IPR050263">
    <property type="entry name" value="Bact_Fimbrial_Adh_Pro"/>
</dbReference>
<evidence type="ECO:0000256" key="1">
    <source>
        <dbReference type="ARBA" id="ARBA00004561"/>
    </source>
</evidence>
<dbReference type="EMBL" id="LN681231">
    <property type="protein sequence ID" value="CEK25829.1"/>
    <property type="molecule type" value="Genomic_DNA"/>
</dbReference>